<dbReference type="GO" id="GO:0005789">
    <property type="term" value="C:endoplasmic reticulum membrane"/>
    <property type="evidence" value="ECO:0007669"/>
    <property type="project" value="UniProtKB-SubCell"/>
</dbReference>
<keyword evidence="15 18" id="KW-0443">Lipid metabolism</keyword>
<comment type="cofactor">
    <cofactor evidence="18 19">
        <name>Zn(2+)</name>
        <dbReference type="ChEBI" id="CHEBI:29105"/>
    </cofactor>
    <text evidence="18 19">Binds 2 Zn(2+) ions per subunit that likely form a catalytic dimetal center.</text>
</comment>
<dbReference type="EMBL" id="ML119149">
    <property type="protein sequence ID" value="RPB09692.1"/>
    <property type="molecule type" value="Genomic_DNA"/>
</dbReference>
<feature type="transmembrane region" description="Helical" evidence="22">
    <location>
        <begin position="187"/>
        <end position="205"/>
    </location>
</feature>
<dbReference type="PROSITE" id="PS50255">
    <property type="entry name" value="CYTOCHROME_B5_2"/>
    <property type="match status" value="1"/>
</dbReference>
<dbReference type="Pfam" id="PF00173">
    <property type="entry name" value="Cyt-b5"/>
    <property type="match status" value="1"/>
</dbReference>
<keyword evidence="8 18" id="KW-0479">Metal-binding</keyword>
<reference evidence="24 25" key="1">
    <citation type="journal article" date="2018" name="Nat. Ecol. Evol.">
        <title>Pezizomycetes genomes reveal the molecular basis of ectomycorrhizal truffle lifestyle.</title>
        <authorList>
            <person name="Murat C."/>
            <person name="Payen T."/>
            <person name="Noel B."/>
            <person name="Kuo A."/>
            <person name="Morin E."/>
            <person name="Chen J."/>
            <person name="Kohler A."/>
            <person name="Krizsan K."/>
            <person name="Balestrini R."/>
            <person name="Da Silva C."/>
            <person name="Montanini B."/>
            <person name="Hainaut M."/>
            <person name="Levati E."/>
            <person name="Barry K.W."/>
            <person name="Belfiori B."/>
            <person name="Cichocki N."/>
            <person name="Clum A."/>
            <person name="Dockter R.B."/>
            <person name="Fauchery L."/>
            <person name="Guy J."/>
            <person name="Iotti M."/>
            <person name="Le Tacon F."/>
            <person name="Lindquist E.A."/>
            <person name="Lipzen A."/>
            <person name="Malagnac F."/>
            <person name="Mello A."/>
            <person name="Molinier V."/>
            <person name="Miyauchi S."/>
            <person name="Poulain J."/>
            <person name="Riccioni C."/>
            <person name="Rubini A."/>
            <person name="Sitrit Y."/>
            <person name="Splivallo R."/>
            <person name="Traeger S."/>
            <person name="Wang M."/>
            <person name="Zifcakova L."/>
            <person name="Wipf D."/>
            <person name="Zambonelli A."/>
            <person name="Paolocci F."/>
            <person name="Nowrousian M."/>
            <person name="Ottonello S."/>
            <person name="Baldrian P."/>
            <person name="Spatafora J.W."/>
            <person name="Henrissat B."/>
            <person name="Nagy L.G."/>
            <person name="Aury J.M."/>
            <person name="Wincker P."/>
            <person name="Grigoriev I.V."/>
            <person name="Bonfante P."/>
            <person name="Martin F.M."/>
        </authorList>
    </citation>
    <scope>NUCLEOTIDE SEQUENCE [LARGE SCALE GENOMIC DNA]</scope>
    <source>
        <strain evidence="24 25">CCBAS932</strain>
    </source>
</reference>
<evidence type="ECO:0000313" key="24">
    <source>
        <dbReference type="EMBL" id="RPB09692.1"/>
    </source>
</evidence>
<dbReference type="GO" id="GO:0080132">
    <property type="term" value="F:fatty acid 2-hydroxylase activity"/>
    <property type="evidence" value="ECO:0007669"/>
    <property type="project" value="InterPro"/>
</dbReference>
<feature type="binding site" evidence="19">
    <location>
        <position position="343"/>
    </location>
    <ligand>
        <name>Zn(2+)</name>
        <dbReference type="ChEBI" id="CHEBI:29105"/>
        <label>1</label>
    </ligand>
</feature>
<evidence type="ECO:0000256" key="8">
    <source>
        <dbReference type="ARBA" id="ARBA00022723"/>
    </source>
</evidence>
<evidence type="ECO:0000256" key="14">
    <source>
        <dbReference type="ARBA" id="ARBA00023004"/>
    </source>
</evidence>
<evidence type="ECO:0000256" key="4">
    <source>
        <dbReference type="ARBA" id="ARBA00005747"/>
    </source>
</evidence>
<evidence type="ECO:0000256" key="20">
    <source>
        <dbReference type="PIRSR" id="PIRSR005149-50"/>
    </source>
</evidence>
<keyword evidence="10 18" id="KW-0276">Fatty acid metabolism</keyword>
<feature type="domain" description="Cytochrome b5 heme-binding" evidence="23">
    <location>
        <begin position="6"/>
        <end position="85"/>
    </location>
</feature>
<comment type="cofactor">
    <cofactor evidence="20">
        <name>Fe cation</name>
        <dbReference type="ChEBI" id="CHEBI:24875"/>
    </cofactor>
</comment>
<dbReference type="InterPro" id="IPR014430">
    <property type="entry name" value="Scs7"/>
</dbReference>
<dbReference type="PROSITE" id="PS00191">
    <property type="entry name" value="CYTOCHROME_B5_1"/>
    <property type="match status" value="1"/>
</dbReference>
<feature type="transmembrane region" description="Helical" evidence="22">
    <location>
        <begin position="273"/>
        <end position="295"/>
    </location>
</feature>
<feature type="binding site" evidence="19">
    <location>
        <position position="236"/>
    </location>
    <ligand>
        <name>Zn(2+)</name>
        <dbReference type="ChEBI" id="CHEBI:29105"/>
        <label>1</label>
    </ligand>
</feature>
<evidence type="ECO:0000256" key="15">
    <source>
        <dbReference type="ARBA" id="ARBA00023098"/>
    </source>
</evidence>
<dbReference type="Proteomes" id="UP000277580">
    <property type="component" value="Unassembled WGS sequence"/>
</dbReference>
<dbReference type="InterPro" id="IPR036400">
    <property type="entry name" value="Cyt_B5-like_heme/steroid_sf"/>
</dbReference>
<dbReference type="FunCoup" id="A0A3N4KK47">
    <property type="interactions" value="211"/>
</dbReference>
<feature type="binding site" evidence="19">
    <location>
        <position position="260"/>
    </location>
    <ligand>
        <name>Zn(2+)</name>
        <dbReference type="ChEBI" id="CHEBI:29105"/>
        <label>1</label>
    </ligand>
</feature>
<evidence type="ECO:0000256" key="21">
    <source>
        <dbReference type="SAM" id="MobiDB-lite"/>
    </source>
</evidence>
<comment type="function">
    <text evidence="18">Ceramide hydroxylase involved in the hydroxylation of sphingolipid-associated very long chain fatty acids. Postulated to hydroxylate the very long chain fatty acid of dihydroceramides and phytoceramides at C-2.</text>
</comment>
<dbReference type="STRING" id="1392247.A0A3N4KK47"/>
<dbReference type="EC" id="1.-.-.-" evidence="18"/>
<evidence type="ECO:0000256" key="12">
    <source>
        <dbReference type="ARBA" id="ARBA00022989"/>
    </source>
</evidence>
<feature type="binding site" description="axial binding residue" evidence="20">
    <location>
        <position position="68"/>
    </location>
    <ligand>
        <name>heme</name>
        <dbReference type="ChEBI" id="CHEBI:30413"/>
    </ligand>
    <ligandPart>
        <name>Fe</name>
        <dbReference type="ChEBI" id="CHEBI:18248"/>
    </ligandPart>
</feature>
<dbReference type="PANTHER" id="PTHR12863">
    <property type="entry name" value="FATTY ACID HYDROXYLASE"/>
    <property type="match status" value="1"/>
</dbReference>
<feature type="binding site" evidence="19">
    <location>
        <position position="263"/>
    </location>
    <ligand>
        <name>Zn(2+)</name>
        <dbReference type="ChEBI" id="CHEBI:29105"/>
        <label>1</label>
    </ligand>
</feature>
<dbReference type="InterPro" id="IPR018506">
    <property type="entry name" value="Cyt_B5_heme-BS"/>
</dbReference>
<evidence type="ECO:0000256" key="7">
    <source>
        <dbReference type="ARBA" id="ARBA00022692"/>
    </source>
</evidence>
<keyword evidence="25" id="KW-1185">Reference proteome</keyword>
<dbReference type="OrthoDB" id="2204368at2759"/>
<keyword evidence="16 18" id="KW-0472">Membrane</keyword>
<feature type="binding site" evidence="19">
    <location>
        <position position="264"/>
    </location>
    <ligand>
        <name>Zn(2+)</name>
        <dbReference type="ChEBI" id="CHEBI:29105"/>
        <label>1</label>
    </ligand>
</feature>
<organism evidence="24 25">
    <name type="scientific">Morchella conica CCBAS932</name>
    <dbReference type="NCBI Taxonomy" id="1392247"/>
    <lineage>
        <taxon>Eukaryota</taxon>
        <taxon>Fungi</taxon>
        <taxon>Dikarya</taxon>
        <taxon>Ascomycota</taxon>
        <taxon>Pezizomycotina</taxon>
        <taxon>Pezizomycetes</taxon>
        <taxon>Pezizales</taxon>
        <taxon>Morchellaceae</taxon>
        <taxon>Morchella</taxon>
    </lineage>
</organism>
<feature type="binding site" evidence="19">
    <location>
        <position position="342"/>
    </location>
    <ligand>
        <name>Zn(2+)</name>
        <dbReference type="ChEBI" id="CHEBI:29105"/>
        <label>1</label>
    </ligand>
</feature>
<keyword evidence="11 19" id="KW-0862">Zinc</keyword>
<evidence type="ECO:0000256" key="19">
    <source>
        <dbReference type="PIRSR" id="PIRSR005149-1"/>
    </source>
</evidence>
<evidence type="ECO:0000256" key="2">
    <source>
        <dbReference type="ARBA" id="ARBA00004991"/>
    </source>
</evidence>
<gene>
    <name evidence="24" type="ORF">P167DRAFT_538210</name>
</gene>
<feature type="transmembrane region" description="Helical" evidence="22">
    <location>
        <begin position="217"/>
        <end position="235"/>
    </location>
</feature>
<evidence type="ECO:0000313" key="25">
    <source>
        <dbReference type="Proteomes" id="UP000277580"/>
    </source>
</evidence>
<feature type="binding site" description="axial binding residue" evidence="20">
    <location>
        <position position="41"/>
    </location>
    <ligand>
        <name>heme</name>
        <dbReference type="ChEBI" id="CHEBI:30413"/>
    </ligand>
    <ligandPart>
        <name>Fe</name>
        <dbReference type="ChEBI" id="CHEBI:18248"/>
    </ligandPart>
</feature>
<dbReference type="GO" id="GO:0006633">
    <property type="term" value="P:fatty acid biosynthetic process"/>
    <property type="evidence" value="ECO:0007669"/>
    <property type="project" value="UniProtKB-KW"/>
</dbReference>
<dbReference type="PANTHER" id="PTHR12863:SF1">
    <property type="entry name" value="FATTY ACID 2-HYDROXYLASE"/>
    <property type="match status" value="1"/>
</dbReference>
<keyword evidence="13 18" id="KW-0560">Oxidoreductase</keyword>
<keyword evidence="14 18" id="KW-0408">Iron</keyword>
<evidence type="ECO:0000259" key="23">
    <source>
        <dbReference type="PROSITE" id="PS50255"/>
    </source>
</evidence>
<name>A0A3N4KK47_9PEZI</name>
<evidence type="ECO:0000256" key="5">
    <source>
        <dbReference type="ARBA" id="ARBA00022516"/>
    </source>
</evidence>
<dbReference type="SMART" id="SM01117">
    <property type="entry name" value="Cyt-b5"/>
    <property type="match status" value="1"/>
</dbReference>
<evidence type="ECO:0000256" key="22">
    <source>
        <dbReference type="SAM" id="Phobius"/>
    </source>
</evidence>
<feature type="binding site" evidence="19">
    <location>
        <position position="320"/>
    </location>
    <ligand>
        <name>Zn(2+)</name>
        <dbReference type="ChEBI" id="CHEBI:29105"/>
        <label>1</label>
    </ligand>
</feature>
<evidence type="ECO:0000256" key="6">
    <source>
        <dbReference type="ARBA" id="ARBA00022617"/>
    </source>
</evidence>
<evidence type="ECO:0000256" key="13">
    <source>
        <dbReference type="ARBA" id="ARBA00023002"/>
    </source>
</evidence>
<comment type="similarity">
    <text evidence="4 18">Belongs to the sterol desaturase family. SCS7 subfamily.</text>
</comment>
<evidence type="ECO:0000256" key="9">
    <source>
        <dbReference type="ARBA" id="ARBA00022824"/>
    </source>
</evidence>
<dbReference type="PIRSF" id="PIRSF005149">
    <property type="entry name" value="IPC-B_HD"/>
    <property type="match status" value="1"/>
</dbReference>
<dbReference type="AlphaFoldDB" id="A0A3N4KK47"/>
<dbReference type="InterPro" id="IPR001199">
    <property type="entry name" value="Cyt_B5-like_heme/steroid-bd"/>
</dbReference>
<accession>A0A3N4KK47</accession>
<feature type="binding site" evidence="19">
    <location>
        <position position="339"/>
    </location>
    <ligand>
        <name>Zn(2+)</name>
        <dbReference type="ChEBI" id="CHEBI:29105"/>
        <label>1</label>
    </ligand>
</feature>
<dbReference type="SUPFAM" id="SSF55856">
    <property type="entry name" value="Cytochrome b5-like heme/steroid binding domain"/>
    <property type="match status" value="1"/>
</dbReference>
<evidence type="ECO:0000256" key="17">
    <source>
        <dbReference type="ARBA" id="ARBA00023160"/>
    </source>
</evidence>
<feature type="binding site" evidence="19">
    <location>
        <position position="324"/>
    </location>
    <ligand>
        <name>Zn(2+)</name>
        <dbReference type="ChEBI" id="CHEBI:29105"/>
        <label>1</label>
    </ligand>
</feature>
<feature type="binding site" evidence="19">
    <location>
        <position position="241"/>
    </location>
    <ligand>
        <name>Zn(2+)</name>
        <dbReference type="ChEBI" id="CHEBI:29105"/>
        <label>1</label>
    </ligand>
</feature>
<dbReference type="PRINTS" id="PR00363">
    <property type="entry name" value="CYTOCHROMEB5"/>
</dbReference>
<evidence type="ECO:0000256" key="11">
    <source>
        <dbReference type="ARBA" id="ARBA00022833"/>
    </source>
</evidence>
<keyword evidence="5 18" id="KW-0444">Lipid biosynthesis</keyword>
<evidence type="ECO:0000256" key="3">
    <source>
        <dbReference type="ARBA" id="ARBA00005189"/>
    </source>
</evidence>
<dbReference type="Gene3D" id="3.10.120.10">
    <property type="entry name" value="Cytochrome b5-like heme/steroid binding domain"/>
    <property type="match status" value="1"/>
</dbReference>
<keyword evidence="9 18" id="KW-0256">Endoplasmic reticulum</keyword>
<evidence type="ECO:0000256" key="16">
    <source>
        <dbReference type="ARBA" id="ARBA00023136"/>
    </source>
</evidence>
<evidence type="ECO:0000256" key="10">
    <source>
        <dbReference type="ARBA" id="ARBA00022832"/>
    </source>
</evidence>
<dbReference type="Pfam" id="PF04116">
    <property type="entry name" value="FA_hydroxylase"/>
    <property type="match status" value="1"/>
</dbReference>
<comment type="subcellular location">
    <subcellularLocation>
        <location evidence="1">Endoplasmic reticulum membrane</location>
        <topology evidence="1">Multi-pass membrane protein</topology>
    </subcellularLocation>
</comment>
<keyword evidence="6 20" id="KW-0349">Heme</keyword>
<keyword evidence="7 22" id="KW-0812">Transmembrane</keyword>
<feature type="region of interest" description="Disordered" evidence="21">
    <location>
        <begin position="87"/>
        <end position="120"/>
    </location>
</feature>
<keyword evidence="17 18" id="KW-0275">Fatty acid biosynthesis</keyword>
<comment type="pathway">
    <text evidence="3">Lipid metabolism.</text>
</comment>
<proteinExistence type="inferred from homology"/>
<comment type="pathway">
    <text evidence="2">Sphingolipid metabolism.</text>
</comment>
<evidence type="ECO:0000256" key="1">
    <source>
        <dbReference type="ARBA" id="ARBA00004477"/>
    </source>
</evidence>
<dbReference type="InParanoid" id="A0A3N4KK47"/>
<dbReference type="InterPro" id="IPR006694">
    <property type="entry name" value="Fatty_acid_hydroxylase"/>
</dbReference>
<dbReference type="FunFam" id="3.10.120.10:FF:000002">
    <property type="entry name" value="Cytochrome b5 type B"/>
    <property type="match status" value="1"/>
</dbReference>
<keyword evidence="12 22" id="KW-1133">Transmembrane helix</keyword>
<protein>
    <recommendedName>
        <fullName evidence="18">Ceramide very long chain fatty acid hydroxylase</fullName>
        <ecNumber evidence="18">1.-.-.-</ecNumber>
    </recommendedName>
</protein>
<dbReference type="GO" id="GO:0005506">
    <property type="term" value="F:iron ion binding"/>
    <property type="evidence" value="ECO:0007669"/>
    <property type="project" value="UniProtKB-UniRule"/>
</dbReference>
<evidence type="ECO:0000256" key="18">
    <source>
        <dbReference type="PIRNR" id="PIRNR005149"/>
    </source>
</evidence>
<dbReference type="GO" id="GO:0020037">
    <property type="term" value="F:heme binding"/>
    <property type="evidence" value="ECO:0007669"/>
    <property type="project" value="InterPro"/>
</dbReference>
<feature type="transmembrane region" description="Helical" evidence="22">
    <location>
        <begin position="301"/>
        <end position="323"/>
    </location>
</feature>
<sequence length="377" mass="42864">MSYSSLPVISIAELEKHKSSKSCYVTIGNRVYDITPFLSDHPGGEDLIIDYAGKDIAAILADEISHTHSEAAYEILDDYLIGLLPTETNRMPPSPPGTPLRGATPRAGSPSPLTGMSSEEELSIPTDISADYKKHKFLDLNRPLLMQVWSGGFSKEFYLQQVHRPRHYKGGESAPIFGNVLEPLSKTPWWVVPMVWLPCICYGVFEAHKGLPNYGVQAAFFSVGLALWTLIEYVLHRCLFHLDEKMPDNRVCITMHFLLHGVHHFLPMDKLRLVMPPTLFVVLATPFWHLAHFVFFWDWNVAVSVFCGGIFGYVCYDLTHYFLHHKSLPSYYKELKKYHLQHHFADYQKGFGVTSKIWDKVFGTELMYGGPAPLKEE</sequence>